<dbReference type="FunFam" id="1.10.8.270:FF:000007">
    <property type="entry name" value="TBC1 domain family member 10A"/>
    <property type="match status" value="1"/>
</dbReference>
<accession>A0A7R9KTM0</accession>
<keyword evidence="1" id="KW-0343">GTPase activation</keyword>
<evidence type="ECO:0000256" key="1">
    <source>
        <dbReference type="ARBA" id="ARBA00022468"/>
    </source>
</evidence>
<evidence type="ECO:0000313" key="5">
    <source>
        <dbReference type="Proteomes" id="UP000759131"/>
    </source>
</evidence>
<dbReference type="EMBL" id="OC859857">
    <property type="protein sequence ID" value="CAD7628012.1"/>
    <property type="molecule type" value="Genomic_DNA"/>
</dbReference>
<dbReference type="SUPFAM" id="SSF47923">
    <property type="entry name" value="Ypt/Rab-GAP domain of gyp1p"/>
    <property type="match status" value="2"/>
</dbReference>
<gene>
    <name evidence="4" type="ORF">OSB1V03_LOCUS8436</name>
</gene>
<feature type="compositionally biased region" description="Low complexity" evidence="2">
    <location>
        <begin position="89"/>
        <end position="107"/>
    </location>
</feature>
<dbReference type="PROSITE" id="PS50086">
    <property type="entry name" value="TBC_RABGAP"/>
    <property type="match status" value="1"/>
</dbReference>
<organism evidence="4">
    <name type="scientific">Medioppia subpectinata</name>
    <dbReference type="NCBI Taxonomy" id="1979941"/>
    <lineage>
        <taxon>Eukaryota</taxon>
        <taxon>Metazoa</taxon>
        <taxon>Ecdysozoa</taxon>
        <taxon>Arthropoda</taxon>
        <taxon>Chelicerata</taxon>
        <taxon>Arachnida</taxon>
        <taxon>Acari</taxon>
        <taxon>Acariformes</taxon>
        <taxon>Sarcoptiformes</taxon>
        <taxon>Oribatida</taxon>
        <taxon>Brachypylina</taxon>
        <taxon>Oppioidea</taxon>
        <taxon>Oppiidae</taxon>
        <taxon>Medioppia</taxon>
    </lineage>
</organism>
<dbReference type="Gene3D" id="1.10.8.270">
    <property type="entry name" value="putative rabgap domain of human tbc1 domain family member 14 like domains"/>
    <property type="match status" value="1"/>
</dbReference>
<evidence type="ECO:0000256" key="2">
    <source>
        <dbReference type="SAM" id="MobiDB-lite"/>
    </source>
</evidence>
<dbReference type="Proteomes" id="UP000759131">
    <property type="component" value="Unassembled WGS sequence"/>
</dbReference>
<feature type="region of interest" description="Disordered" evidence="2">
    <location>
        <begin position="498"/>
        <end position="527"/>
    </location>
</feature>
<feature type="domain" description="Rab-GAP TBC" evidence="3">
    <location>
        <begin position="243"/>
        <end position="431"/>
    </location>
</feature>
<evidence type="ECO:0000313" key="4">
    <source>
        <dbReference type="EMBL" id="CAD7628012.1"/>
    </source>
</evidence>
<dbReference type="Gene3D" id="1.10.472.80">
    <property type="entry name" value="Ypt/Rab-GAP domain of gyp1p, domain 3"/>
    <property type="match status" value="1"/>
</dbReference>
<proteinExistence type="predicted"/>
<dbReference type="FunFam" id="1.10.472.80:FF:000008">
    <property type="entry name" value="TBC1 domain family member 10A"/>
    <property type="match status" value="1"/>
</dbReference>
<feature type="region of interest" description="Disordered" evidence="2">
    <location>
        <begin position="1"/>
        <end position="24"/>
    </location>
</feature>
<dbReference type="EMBL" id="CAJPIZ010005282">
    <property type="protein sequence ID" value="CAG2108442.1"/>
    <property type="molecule type" value="Genomic_DNA"/>
</dbReference>
<dbReference type="GO" id="GO:0005886">
    <property type="term" value="C:plasma membrane"/>
    <property type="evidence" value="ECO:0007669"/>
    <property type="project" value="UniProtKB-ARBA"/>
</dbReference>
<reference evidence="4" key="1">
    <citation type="submission" date="2020-11" db="EMBL/GenBank/DDBJ databases">
        <authorList>
            <person name="Tran Van P."/>
        </authorList>
    </citation>
    <scope>NUCLEOTIDE SEQUENCE</scope>
</reference>
<dbReference type="PANTHER" id="PTHR47219:SF4">
    <property type="entry name" value="TBC1 DOMAIN FAMILY MEMBER 10A"/>
    <property type="match status" value="1"/>
</dbReference>
<dbReference type="GO" id="GO:0031267">
    <property type="term" value="F:small GTPase binding"/>
    <property type="evidence" value="ECO:0007669"/>
    <property type="project" value="TreeGrafter"/>
</dbReference>
<evidence type="ECO:0000259" key="3">
    <source>
        <dbReference type="PROSITE" id="PS50086"/>
    </source>
</evidence>
<dbReference type="AlphaFoldDB" id="A0A7R9KTM0"/>
<sequence length="527" mass="59388">MSHTSSPGLKSVITRLDSSPVRRRRVMAPTPLVYAMAAAKVGRQSSAEDDYEKTSIAASSVITTSTVHSYRQPVPQLRSPTKSHHSASRRISGGANSGSSISGGTNSTRHHRRDSGDGNKAGNNYHTINGEMTAASDNTSVSMTNTTNPTMSLSSSNSSVTIGATTATAQPKITAEDQTSPEKQCNRFGFFVDSSKTDVVPELKKQDIDLIRKREKKWIQMLDKWDKYMNNRWKTVRDRCRKGIPHSMRGQAWLYLCGGHHQIRLHPNAYRDLCAQEGNEQIVDEIRKDIHRQFPNHELFAQPLGTGQTDLLNVLKAFSILKPDIGYCQGQAPIASVLLMHMPAEQAFWSLVAICDHYLPGYFSPGLEAIQLHGDMLFAFLKRFAPNPHRLMDKQKIEPILFMTEWFMCVFARTLPWTSVLRVWDMFLCEGIKIVFKCAIVLVSVTLKSDTKKTCPSMYETLEKLRHLSVYHMSEPLMVESILRCELHDQDLQREHNIQEKKRRQKAVQKASTSPKSAMAKTNGKRK</sequence>
<dbReference type="PANTHER" id="PTHR47219">
    <property type="entry name" value="RAB GTPASE-ACTIVATING PROTEIN 1-LIKE"/>
    <property type="match status" value="1"/>
</dbReference>
<dbReference type="InterPro" id="IPR035969">
    <property type="entry name" value="Rab-GAP_TBC_sf"/>
</dbReference>
<dbReference type="Pfam" id="PF00566">
    <property type="entry name" value="RabGAP-TBC"/>
    <property type="match status" value="1"/>
</dbReference>
<dbReference type="InterPro" id="IPR050302">
    <property type="entry name" value="Rab_GAP_TBC_domain"/>
</dbReference>
<dbReference type="SMART" id="SM00164">
    <property type="entry name" value="TBC"/>
    <property type="match status" value="1"/>
</dbReference>
<dbReference type="GO" id="GO:0005096">
    <property type="term" value="F:GTPase activator activity"/>
    <property type="evidence" value="ECO:0007669"/>
    <property type="project" value="UniProtKB-KW"/>
</dbReference>
<dbReference type="FunFam" id="1.10.10.750:FF:000001">
    <property type="entry name" value="TBC1 domain family member 10A"/>
    <property type="match status" value="1"/>
</dbReference>
<dbReference type="OrthoDB" id="159449at2759"/>
<dbReference type="Gene3D" id="1.10.10.750">
    <property type="entry name" value="Ypt/Rab-GAP domain of gyp1p, domain 1"/>
    <property type="match status" value="1"/>
</dbReference>
<dbReference type="InterPro" id="IPR000195">
    <property type="entry name" value="Rab-GAP-TBC_dom"/>
</dbReference>
<keyword evidence="5" id="KW-1185">Reference proteome</keyword>
<protein>
    <recommendedName>
        <fullName evidence="3">Rab-GAP TBC domain-containing protein</fullName>
    </recommendedName>
</protein>
<name>A0A7R9KTM0_9ACAR</name>
<feature type="region of interest" description="Disordered" evidence="2">
    <location>
        <begin position="67"/>
        <end position="128"/>
    </location>
</feature>